<proteinExistence type="predicted"/>
<keyword evidence="4" id="KW-1185">Reference proteome</keyword>
<feature type="domain" description="YjiS-like" evidence="2">
    <location>
        <begin position="26"/>
        <end position="59"/>
    </location>
</feature>
<dbReference type="EMBL" id="QAYG01000003">
    <property type="protein sequence ID" value="PTW60962.1"/>
    <property type="molecule type" value="Genomic_DNA"/>
</dbReference>
<accession>A0A2T5VB34</accession>
<dbReference type="AlphaFoldDB" id="A0A2T5VB34"/>
<dbReference type="InterPro" id="IPR009506">
    <property type="entry name" value="YjiS-like"/>
</dbReference>
<dbReference type="RefSeq" id="WP_107989784.1">
    <property type="nucleotide sequence ID" value="NZ_QAYG01000003.1"/>
</dbReference>
<dbReference type="Pfam" id="PF06568">
    <property type="entry name" value="YjiS-like"/>
    <property type="match status" value="1"/>
</dbReference>
<reference evidence="3 4" key="1">
    <citation type="submission" date="2018-04" db="EMBL/GenBank/DDBJ databases">
        <title>Genomic Encyclopedia of Archaeal and Bacterial Type Strains, Phase II (KMG-II): from individual species to whole genera.</title>
        <authorList>
            <person name="Goeker M."/>
        </authorList>
    </citation>
    <scope>NUCLEOTIDE SEQUENCE [LARGE SCALE GENOMIC DNA]</scope>
    <source>
        <strain evidence="3 4">DSM 23382</strain>
    </source>
</reference>
<dbReference type="Proteomes" id="UP000244081">
    <property type="component" value="Unassembled WGS sequence"/>
</dbReference>
<evidence type="ECO:0000256" key="1">
    <source>
        <dbReference type="SAM" id="MobiDB-lite"/>
    </source>
</evidence>
<organism evidence="3 4">
    <name type="scientific">Breoghania corrubedonensis</name>
    <dbReference type="NCBI Taxonomy" id="665038"/>
    <lineage>
        <taxon>Bacteria</taxon>
        <taxon>Pseudomonadati</taxon>
        <taxon>Pseudomonadota</taxon>
        <taxon>Alphaproteobacteria</taxon>
        <taxon>Hyphomicrobiales</taxon>
        <taxon>Stappiaceae</taxon>
        <taxon>Breoghania</taxon>
    </lineage>
</organism>
<sequence>MTATDTTAQRTSRRFAPFSMIVMRKLRAAVLRAWRRRQRRRALDRLDDRMLSDIGLSRGAHGYDPLPSPGRPTRGDGWRMR</sequence>
<evidence type="ECO:0000313" key="4">
    <source>
        <dbReference type="Proteomes" id="UP000244081"/>
    </source>
</evidence>
<comment type="caution">
    <text evidence="3">The sequence shown here is derived from an EMBL/GenBank/DDBJ whole genome shotgun (WGS) entry which is preliminary data.</text>
</comment>
<protein>
    <submittedName>
        <fullName evidence="3">Uncharacterized protein DUF1127</fullName>
    </submittedName>
</protein>
<name>A0A2T5VB34_9HYPH</name>
<gene>
    <name evidence="3" type="ORF">C8N35_103143</name>
</gene>
<feature type="region of interest" description="Disordered" evidence="1">
    <location>
        <begin position="55"/>
        <end position="81"/>
    </location>
</feature>
<evidence type="ECO:0000259" key="2">
    <source>
        <dbReference type="Pfam" id="PF06568"/>
    </source>
</evidence>
<evidence type="ECO:0000313" key="3">
    <source>
        <dbReference type="EMBL" id="PTW60962.1"/>
    </source>
</evidence>